<evidence type="ECO:0000313" key="4">
    <source>
        <dbReference type="EMBL" id="EPZ36550.1"/>
    </source>
</evidence>
<accession>A0A075B1Y9</accession>
<feature type="binding site" evidence="2">
    <location>
        <position position="585"/>
    </location>
    <ligand>
        <name>a divalent metal cation</name>
        <dbReference type="ChEBI" id="CHEBI:60240"/>
        <label>1</label>
    </ligand>
</feature>
<dbReference type="STRING" id="988480.A0A075B1Y9"/>
<proteinExistence type="inferred from homology"/>
<feature type="region of interest" description="Disordered" evidence="3">
    <location>
        <begin position="156"/>
        <end position="188"/>
    </location>
</feature>
<gene>
    <name evidence="4" type="ORF">O9G_001534</name>
</gene>
<name>A0A075B1Y9_ROZAC</name>
<protein>
    <submittedName>
        <fullName evidence="4">Ngg1p interacting factor 3, NIF3 domain-containing protein</fullName>
    </submittedName>
</protein>
<feature type="binding site" evidence="2">
    <location>
        <position position="414"/>
    </location>
    <ligand>
        <name>a divalent metal cation</name>
        <dbReference type="ChEBI" id="CHEBI:60240"/>
        <label>1</label>
    </ligand>
</feature>
<feature type="binding site" evidence="2">
    <location>
        <position position="453"/>
    </location>
    <ligand>
        <name>a divalent metal cation</name>
        <dbReference type="ChEBI" id="CHEBI:60240"/>
        <label>1</label>
    </ligand>
</feature>
<dbReference type="PANTHER" id="PTHR13799">
    <property type="entry name" value="NGG1 INTERACTING FACTOR 3"/>
    <property type="match status" value="1"/>
</dbReference>
<dbReference type="FunFam" id="3.40.1390.30:FF:000001">
    <property type="entry name" value="GTP cyclohydrolase 1 type 2"/>
    <property type="match status" value="1"/>
</dbReference>
<feature type="binding site" evidence="2">
    <location>
        <position position="589"/>
    </location>
    <ligand>
        <name>a divalent metal cation</name>
        <dbReference type="ChEBI" id="CHEBI:60240"/>
        <label>1</label>
    </ligand>
</feature>
<keyword evidence="2" id="KW-0479">Metal-binding</keyword>
<feature type="compositionally biased region" description="Basic and acidic residues" evidence="3">
    <location>
        <begin position="86"/>
        <end position="104"/>
    </location>
</feature>
<evidence type="ECO:0000313" key="5">
    <source>
        <dbReference type="Proteomes" id="UP000030755"/>
    </source>
</evidence>
<dbReference type="Pfam" id="PF01784">
    <property type="entry name" value="DUF34_NIF3"/>
    <property type="match status" value="1"/>
</dbReference>
<reference evidence="4 5" key="1">
    <citation type="journal article" date="2013" name="Curr. Biol.">
        <title>Shared signatures of parasitism and phylogenomics unite Cryptomycota and microsporidia.</title>
        <authorList>
            <person name="James T.Y."/>
            <person name="Pelin A."/>
            <person name="Bonen L."/>
            <person name="Ahrendt S."/>
            <person name="Sain D."/>
            <person name="Corradi N."/>
            <person name="Stajich J.E."/>
        </authorList>
    </citation>
    <scope>NUCLEOTIDE SEQUENCE [LARGE SCALE GENOMIC DNA]</scope>
    <source>
        <strain evidence="4 5">CSF55</strain>
    </source>
</reference>
<dbReference type="NCBIfam" id="TIGR00486">
    <property type="entry name" value="YbgI_SA1388"/>
    <property type="match status" value="1"/>
</dbReference>
<evidence type="ECO:0000256" key="3">
    <source>
        <dbReference type="SAM" id="MobiDB-lite"/>
    </source>
</evidence>
<sequence length="625" mass="70168">MNENHEYYPGMLTQMASQVDPHEDPFTKLAYQLAQQDLNKENRASSNRRPLSPLNNTSSSAYVLKIDNSKIRREKNYNSPVGTPFRDLKKIDRLENRKTPEKSTAKSNPVNESYYGTPKMGRIESVEKITPSPLSSSSKSKSDLLFEVVTPSIEKLRQDRLKTPSPTPSSSSKQSSSTSFSLGKNKSSKPDFVTSFAVISPSEKTRSGLSLKTSKGTLEIASIMELEKKDLRMIKALEKIKLEKKQQEEQKAKKNRYSHIQSRYKNILNTQNAKTKKENADNTLKTILDKRQSIPDLLESSETNKKLAEIEGKLYENQISKDAWINLKMAEYEKELSNLSLSIMQPRLKKLVESLNKIAPISLADLSWDNVGLLIESPVLVNTGVSKVLVTNDLTLEVCQEAIRKTANFIVTYHPVIFSPMKRIVLGHSACQTITSLCLANNISVFSPHTSLDSVKHGVNDWLIQSALSEDPVLVKPIVPNSENVNQGMGRIAHLHTPQKIKDILQRLKLAVGVKHLRVSVSKNHQIEDEIINGIAVCAGSGGSLFKKIEDGDLEKVDLLITGEMSHHDILSWRFKGKSVILCEHSNSERGFLKNVYAKRIQELLPSDEFTVEYSEDDHEPIQII</sequence>
<feature type="compositionally biased region" description="Polar residues" evidence="3">
    <location>
        <begin position="44"/>
        <end position="61"/>
    </location>
</feature>
<dbReference type="GO" id="GO:0005739">
    <property type="term" value="C:mitochondrion"/>
    <property type="evidence" value="ECO:0007669"/>
    <property type="project" value="TreeGrafter"/>
</dbReference>
<dbReference type="InterPro" id="IPR002678">
    <property type="entry name" value="DUF34/NIF3"/>
</dbReference>
<evidence type="ECO:0000256" key="1">
    <source>
        <dbReference type="ARBA" id="ARBA00006964"/>
    </source>
</evidence>
<organism evidence="4 5">
    <name type="scientific">Rozella allomycis (strain CSF55)</name>
    <dbReference type="NCBI Taxonomy" id="988480"/>
    <lineage>
        <taxon>Eukaryota</taxon>
        <taxon>Fungi</taxon>
        <taxon>Fungi incertae sedis</taxon>
        <taxon>Cryptomycota</taxon>
        <taxon>Cryptomycota incertae sedis</taxon>
        <taxon>Rozella</taxon>
    </lineage>
</organism>
<comment type="similarity">
    <text evidence="1">Belongs to the GTP cyclohydrolase I type 2/NIF3 family.</text>
</comment>
<dbReference type="SUPFAM" id="SSF102705">
    <property type="entry name" value="NIF3 (NGG1p interacting factor 3)-like"/>
    <property type="match status" value="1"/>
</dbReference>
<dbReference type="EMBL" id="KE560523">
    <property type="protein sequence ID" value="EPZ36550.1"/>
    <property type="molecule type" value="Genomic_DNA"/>
</dbReference>
<feature type="compositionally biased region" description="Basic and acidic residues" evidence="3">
    <location>
        <begin position="67"/>
        <end position="76"/>
    </location>
</feature>
<dbReference type="PANTHER" id="PTHR13799:SF13">
    <property type="entry name" value="NIF3-LIKE PROTEIN 1"/>
    <property type="match status" value="1"/>
</dbReference>
<dbReference type="HOGENOM" id="CLU_437518_0_0_1"/>
<dbReference type="OrthoDB" id="3345469at2759"/>
<dbReference type="Proteomes" id="UP000030755">
    <property type="component" value="Unassembled WGS sequence"/>
</dbReference>
<dbReference type="GO" id="GO:0046872">
    <property type="term" value="F:metal ion binding"/>
    <property type="evidence" value="ECO:0007669"/>
    <property type="project" value="UniProtKB-KW"/>
</dbReference>
<dbReference type="Gene3D" id="3.40.1390.30">
    <property type="entry name" value="NIF3 (NGG1p interacting factor 3)-like"/>
    <property type="match status" value="1"/>
</dbReference>
<feature type="region of interest" description="Disordered" evidence="3">
    <location>
        <begin position="35"/>
        <end position="119"/>
    </location>
</feature>
<dbReference type="AlphaFoldDB" id="A0A075B1Y9"/>
<dbReference type="InterPro" id="IPR036069">
    <property type="entry name" value="DUF34/NIF3_sf"/>
</dbReference>
<feature type="compositionally biased region" description="Low complexity" evidence="3">
    <location>
        <begin position="168"/>
        <end position="181"/>
    </location>
</feature>
<keyword evidence="5" id="KW-1185">Reference proteome</keyword>
<evidence type="ECO:0000256" key="2">
    <source>
        <dbReference type="PIRSR" id="PIRSR602678-1"/>
    </source>
</evidence>